<organism evidence="2 3">
    <name type="scientific">Acidianus manzaensis</name>
    <dbReference type="NCBI Taxonomy" id="282676"/>
    <lineage>
        <taxon>Archaea</taxon>
        <taxon>Thermoproteota</taxon>
        <taxon>Thermoprotei</taxon>
        <taxon>Sulfolobales</taxon>
        <taxon>Sulfolobaceae</taxon>
        <taxon>Acidianus</taxon>
    </lineage>
</organism>
<dbReference type="Pfam" id="PF14810">
    <property type="entry name" value="TGT_C2"/>
    <property type="match status" value="1"/>
</dbReference>
<dbReference type="Gene3D" id="3.10.450.90">
    <property type="entry name" value="ArcTGT, C2 domain"/>
    <property type="match status" value="1"/>
</dbReference>
<proteinExistence type="predicted"/>
<dbReference type="NCBIfam" id="TIGR00451">
    <property type="entry name" value="unchar_dom_2"/>
    <property type="match status" value="1"/>
</dbReference>
<dbReference type="KEGG" id="aman:B6F84_07490"/>
<feature type="domain" description="PUA" evidence="1">
    <location>
        <begin position="92"/>
        <end position="166"/>
    </location>
</feature>
<dbReference type="InterPro" id="IPR029402">
    <property type="entry name" value="TGT_C2"/>
</dbReference>
<gene>
    <name evidence="2" type="ORF">B6F84_07490</name>
</gene>
<dbReference type="AlphaFoldDB" id="A0A1W6K0A0"/>
<dbReference type="SMR" id="A0A1W6K0A0"/>
<protein>
    <submittedName>
        <fullName evidence="2">Pseudouridine synthase</fullName>
    </submittedName>
</protein>
<dbReference type="STRING" id="282676.B6F84_07490"/>
<dbReference type="PROSITE" id="PS50890">
    <property type="entry name" value="PUA"/>
    <property type="match status" value="1"/>
</dbReference>
<reference evidence="2 3" key="1">
    <citation type="submission" date="2017-03" db="EMBL/GenBank/DDBJ databases">
        <title>Sulfur activation and transportation mechanism of thermophilic Archaea Acidianus manzaensis YN-25.</title>
        <authorList>
            <person name="Ma Y."/>
            <person name="Yang Y."/>
            <person name="Xia J."/>
        </authorList>
    </citation>
    <scope>NUCLEOTIDE SEQUENCE [LARGE SCALE GENOMIC DNA]</scope>
    <source>
        <strain evidence="2 3">YN-25</strain>
    </source>
</reference>
<evidence type="ECO:0000313" key="3">
    <source>
        <dbReference type="Proteomes" id="UP000193404"/>
    </source>
</evidence>
<dbReference type="Pfam" id="PF01472">
    <property type="entry name" value="PUA"/>
    <property type="match status" value="1"/>
</dbReference>
<dbReference type="SMART" id="SM00359">
    <property type="entry name" value="PUA"/>
    <property type="match status" value="1"/>
</dbReference>
<dbReference type="InterPro" id="IPR002478">
    <property type="entry name" value="PUA"/>
</dbReference>
<dbReference type="GeneID" id="41590751"/>
<dbReference type="RefSeq" id="WP_148691670.1">
    <property type="nucleotide sequence ID" value="NZ_CP020477.1"/>
</dbReference>
<dbReference type="InterPro" id="IPR036974">
    <property type="entry name" value="PUA_sf"/>
</dbReference>
<dbReference type="GO" id="GO:0003723">
    <property type="term" value="F:RNA binding"/>
    <property type="evidence" value="ECO:0007669"/>
    <property type="project" value="InterPro"/>
</dbReference>
<dbReference type="SUPFAM" id="SSF88697">
    <property type="entry name" value="PUA domain-like"/>
    <property type="match status" value="1"/>
</dbReference>
<evidence type="ECO:0000259" key="1">
    <source>
        <dbReference type="SMART" id="SM00359"/>
    </source>
</evidence>
<dbReference type="InterPro" id="IPR038250">
    <property type="entry name" value="TGT_C2_sf"/>
</dbReference>
<dbReference type="InterPro" id="IPR004521">
    <property type="entry name" value="Uncharacterised_CHP00451"/>
</dbReference>
<dbReference type="Proteomes" id="UP000193404">
    <property type="component" value="Chromosome"/>
</dbReference>
<dbReference type="InterPro" id="IPR015947">
    <property type="entry name" value="PUA-like_sf"/>
</dbReference>
<evidence type="ECO:0000313" key="2">
    <source>
        <dbReference type="EMBL" id="ARM75890.1"/>
    </source>
</evidence>
<sequence>MIEFVTEPKRASKKELSYLQDIFSYQFGYDIADCIFSEQSFYIQRSINTDRIRNILDNRKNLFLVLRAQDNLFSLTINSANKIVECVKPYKLRLVVSNEIAKAIQESGNVFCKHVKQIDHELRAGDQGIIVNENDNVIAVGRLKLSAEEIMEYKRGIALVVKERNKNGTNT</sequence>
<name>A0A1W6K0A0_9CREN</name>
<accession>A0A1W6K0A0</accession>
<dbReference type="Gene3D" id="2.30.130.10">
    <property type="entry name" value="PUA domain"/>
    <property type="match status" value="1"/>
</dbReference>
<dbReference type="CDD" id="cd21149">
    <property type="entry name" value="PUA_archaeosine_TGT"/>
    <property type="match status" value="1"/>
</dbReference>
<dbReference type="EMBL" id="CP020477">
    <property type="protein sequence ID" value="ARM75890.1"/>
    <property type="molecule type" value="Genomic_DNA"/>
</dbReference>
<keyword evidence="3" id="KW-1185">Reference proteome</keyword>
<dbReference type="SUPFAM" id="SSF88802">
    <property type="entry name" value="Pre-PUA domain"/>
    <property type="match status" value="1"/>
</dbReference>
<dbReference type="OrthoDB" id="7576at2157"/>